<reference evidence="11" key="1">
    <citation type="journal article" date="2006" name="PLoS Biol.">
        <title>Macronuclear genome sequence of the ciliate Tetrahymena thermophila, a model eukaryote.</title>
        <authorList>
            <person name="Eisen J.A."/>
            <person name="Coyne R.S."/>
            <person name="Wu M."/>
            <person name="Wu D."/>
            <person name="Thiagarajan M."/>
            <person name="Wortman J.R."/>
            <person name="Badger J.H."/>
            <person name="Ren Q."/>
            <person name="Amedeo P."/>
            <person name="Jones K.M."/>
            <person name="Tallon L.J."/>
            <person name="Delcher A.L."/>
            <person name="Salzberg S.L."/>
            <person name="Silva J.C."/>
            <person name="Haas B.J."/>
            <person name="Majoros W.H."/>
            <person name="Farzad M."/>
            <person name="Carlton J.M."/>
            <person name="Smith R.K. Jr."/>
            <person name="Garg J."/>
            <person name="Pearlman R.E."/>
            <person name="Karrer K.M."/>
            <person name="Sun L."/>
            <person name="Manning G."/>
            <person name="Elde N.C."/>
            <person name="Turkewitz A.P."/>
            <person name="Asai D.J."/>
            <person name="Wilkes D.E."/>
            <person name="Wang Y."/>
            <person name="Cai H."/>
            <person name="Collins K."/>
            <person name="Stewart B.A."/>
            <person name="Lee S.R."/>
            <person name="Wilamowska K."/>
            <person name="Weinberg Z."/>
            <person name="Ruzzo W.L."/>
            <person name="Wloga D."/>
            <person name="Gaertig J."/>
            <person name="Frankel J."/>
            <person name="Tsao C.-C."/>
            <person name="Gorovsky M.A."/>
            <person name="Keeling P.J."/>
            <person name="Waller R.F."/>
            <person name="Patron N.J."/>
            <person name="Cherry J.M."/>
            <person name="Stover N.A."/>
            <person name="Krieger C.J."/>
            <person name="del Toro C."/>
            <person name="Ryder H.F."/>
            <person name="Williamson S.C."/>
            <person name="Barbeau R.A."/>
            <person name="Hamilton E.P."/>
            <person name="Orias E."/>
        </authorList>
    </citation>
    <scope>NUCLEOTIDE SEQUENCE [LARGE SCALE GENOMIC DNA]</scope>
    <source>
        <strain evidence="11">SB210</strain>
    </source>
</reference>
<organism evidence="10 11">
    <name type="scientific">Tetrahymena thermophila (strain SB210)</name>
    <dbReference type="NCBI Taxonomy" id="312017"/>
    <lineage>
        <taxon>Eukaryota</taxon>
        <taxon>Sar</taxon>
        <taxon>Alveolata</taxon>
        <taxon>Ciliophora</taxon>
        <taxon>Intramacronucleata</taxon>
        <taxon>Oligohymenophorea</taxon>
        <taxon>Hymenostomatida</taxon>
        <taxon>Tetrahymenina</taxon>
        <taxon>Tetrahymenidae</taxon>
        <taxon>Tetrahymena</taxon>
    </lineage>
</organism>
<comment type="similarity">
    <text evidence="2 9">Belongs to the V-ATPase 116 kDa subunit family.</text>
</comment>
<dbReference type="EMBL" id="GG662811">
    <property type="protein sequence ID" value="EAR89757.1"/>
    <property type="molecule type" value="Genomic_DNA"/>
</dbReference>
<evidence type="ECO:0000256" key="9">
    <source>
        <dbReference type="RuleBase" id="RU361189"/>
    </source>
</evidence>
<feature type="transmembrane region" description="Helical" evidence="9">
    <location>
        <begin position="599"/>
        <end position="616"/>
    </location>
</feature>
<comment type="subcellular location">
    <subcellularLocation>
        <location evidence="1">Membrane</location>
        <topology evidence="1">Multi-pass membrane protein</topology>
    </subcellularLocation>
</comment>
<dbReference type="HOGENOM" id="CLU_005230_0_2_1"/>
<dbReference type="GO" id="GO:0007035">
    <property type="term" value="P:vacuolar acidification"/>
    <property type="evidence" value="ECO:0007669"/>
    <property type="project" value="TreeGrafter"/>
</dbReference>
<feature type="transmembrane region" description="Helical" evidence="9">
    <location>
        <begin position="565"/>
        <end position="587"/>
    </location>
</feature>
<evidence type="ECO:0000313" key="11">
    <source>
        <dbReference type="Proteomes" id="UP000009168"/>
    </source>
</evidence>
<dbReference type="GeneID" id="7844394"/>
<dbReference type="GO" id="GO:0046961">
    <property type="term" value="F:proton-transporting ATPase activity, rotational mechanism"/>
    <property type="evidence" value="ECO:0007669"/>
    <property type="project" value="InterPro"/>
</dbReference>
<dbReference type="STRING" id="312017.Q22WV6"/>
<name>Q22WV6_TETTS</name>
<evidence type="ECO:0000256" key="3">
    <source>
        <dbReference type="ARBA" id="ARBA00022448"/>
    </source>
</evidence>
<accession>Q22WV6</accession>
<keyword evidence="11" id="KW-1185">Reference proteome</keyword>
<dbReference type="InterPro" id="IPR026028">
    <property type="entry name" value="V-type_ATPase_116kDa_su_euka"/>
</dbReference>
<gene>
    <name evidence="10" type="ORF">TTHERM_01332070</name>
</gene>
<evidence type="ECO:0000256" key="1">
    <source>
        <dbReference type="ARBA" id="ARBA00004141"/>
    </source>
</evidence>
<feature type="transmembrane region" description="Helical" evidence="9">
    <location>
        <begin position="637"/>
        <end position="654"/>
    </location>
</feature>
<dbReference type="FunCoup" id="Q22WV6">
    <property type="interactions" value="71"/>
</dbReference>
<comment type="function">
    <text evidence="9">Essential component of the vacuolar proton pump (V-ATPase), a multimeric enzyme that catalyzes the translocation of protons across the membranes. Required for assembly and activity of the V-ATPase.</text>
</comment>
<dbReference type="PANTHER" id="PTHR11629">
    <property type="entry name" value="VACUOLAR PROTON ATPASES"/>
    <property type="match status" value="1"/>
</dbReference>
<keyword evidence="3 9" id="KW-0813">Transport</keyword>
<evidence type="ECO:0000256" key="2">
    <source>
        <dbReference type="ARBA" id="ARBA00009904"/>
    </source>
</evidence>
<feature type="transmembrane region" description="Helical" evidence="9">
    <location>
        <begin position="769"/>
        <end position="789"/>
    </location>
</feature>
<feature type="transmembrane region" description="Helical" evidence="9">
    <location>
        <begin position="535"/>
        <end position="553"/>
    </location>
</feature>
<feature type="transmembrane region" description="Helical" evidence="9">
    <location>
        <begin position="414"/>
        <end position="440"/>
    </location>
</feature>
<dbReference type="eggNOG" id="KOG2189">
    <property type="taxonomic scope" value="Eukaryota"/>
</dbReference>
<keyword evidence="5 9" id="KW-0375">Hydrogen ion transport</keyword>
<dbReference type="OrthoDB" id="10264220at2759"/>
<evidence type="ECO:0000256" key="5">
    <source>
        <dbReference type="ARBA" id="ARBA00022781"/>
    </source>
</evidence>
<dbReference type="GO" id="GO:0000220">
    <property type="term" value="C:vacuolar proton-transporting V-type ATPase, V0 domain"/>
    <property type="evidence" value="ECO:0007669"/>
    <property type="project" value="InterPro"/>
</dbReference>
<evidence type="ECO:0000313" key="10">
    <source>
        <dbReference type="EMBL" id="EAR89757.1"/>
    </source>
</evidence>
<dbReference type="RefSeq" id="XP_001010002.1">
    <property type="nucleotide sequence ID" value="XM_001010002.1"/>
</dbReference>
<keyword evidence="4 9" id="KW-0812">Transmembrane</keyword>
<evidence type="ECO:0000256" key="8">
    <source>
        <dbReference type="ARBA" id="ARBA00023136"/>
    </source>
</evidence>
<dbReference type="AlphaFoldDB" id="Q22WV6"/>
<evidence type="ECO:0000256" key="4">
    <source>
        <dbReference type="ARBA" id="ARBA00022692"/>
    </source>
</evidence>
<dbReference type="PANTHER" id="PTHR11629:SF63">
    <property type="entry name" value="V-TYPE PROTON ATPASE SUBUNIT A"/>
    <property type="match status" value="1"/>
</dbReference>
<feature type="transmembrane region" description="Helical" evidence="9">
    <location>
        <begin position="461"/>
        <end position="479"/>
    </location>
</feature>
<protein>
    <recommendedName>
        <fullName evidence="9">V-type proton ATPase subunit a</fullName>
    </recommendedName>
</protein>
<dbReference type="InterPro" id="IPR002490">
    <property type="entry name" value="V-ATPase_116kDa_su"/>
</dbReference>
<keyword evidence="6 9" id="KW-1133">Transmembrane helix</keyword>
<sequence length="839" mass="97418">MGSFFRSEEMELYCLLIPRENSYNLVSSLGDKDLFHFIDAEPHIPQFTRLYSKQTKRCDELLSKIDEIGQIMNQFGYDHGLGKGDVTNFLNLLEIKKKSRKQDEQYYIDELEKEIKTVLVDIQKQIAAAHKTRMNMNLLVEQIVCLEKIVPLITGDQQIPSFSSLSEDQSRIGKIIGTINMSDSLRFQKSMFRATKGKCFIYAQPIETTGTKYKIVNPDNPNEEIKKGVFLFIYNQSSLLEAKLMRICQSVEANVFKLEGDEENLQLDIQQNAEDYQKSKELLRLTYKHLEQIFSRLQDQTEEITLLEQYRLHLVREKQIYHHINLTKNTGAVLKAYVWLPKSEEESVIQFLQSSQDPRYATAQLHPVSTSDYSKLTIENKRPTKIEKNQFLDVFQEIINTYGIPRYREINPGFFSIITFPFLFGVMFGDIGHGILLFTYGCYLMSTYDKKLHHEDQLYKCRYIISMMGFFAIFCGFIYNDFMSIPLDLFGSCYTFQGKSKLKRKDECVYPFGMDPVWLDSQNSLTFFNSFKMKSAIILGVSQMLLGILLKGLNSMLQLSALDFFFEFLPQLLFFICTFGYMALLIILKWLSSFAPSEAPSILTIMLNFILNFGKLDPNYDNILGYIDVSRKQQEKLQFYLLIVAAVCVPLMLFPKPIFQYLFGSKSSEDQHIQSPQVLEIQDQEEIQSQSQHHTHHDKQHLKQQEQHTSHESFSELFVHQVIESIEFVLGSVSHTASYLRLWALSLAHSQLAHVFFEKTLQSSIENSSILGLLVGYFIFALITFGVLMCMDVMECFLHTLRLHWVEFQSKFYKADGVTFQPLSFKTSLAQHQIYYENN</sequence>
<keyword evidence="8 9" id="KW-0472">Membrane</keyword>
<dbReference type="Pfam" id="PF01496">
    <property type="entry name" value="V_ATPase_I"/>
    <property type="match status" value="1"/>
</dbReference>
<keyword evidence="7 9" id="KW-0406">Ion transport</keyword>
<dbReference type="PIRSF" id="PIRSF001293">
    <property type="entry name" value="ATP6V0A1"/>
    <property type="match status" value="1"/>
</dbReference>
<dbReference type="KEGG" id="tet:TTHERM_01332070"/>
<proteinExistence type="inferred from homology"/>
<evidence type="ECO:0000256" key="6">
    <source>
        <dbReference type="ARBA" id="ARBA00022989"/>
    </source>
</evidence>
<dbReference type="InParanoid" id="Q22WV6"/>
<dbReference type="GO" id="GO:0051117">
    <property type="term" value="F:ATPase binding"/>
    <property type="evidence" value="ECO:0007669"/>
    <property type="project" value="TreeGrafter"/>
</dbReference>
<evidence type="ECO:0000256" key="7">
    <source>
        <dbReference type="ARBA" id="ARBA00023065"/>
    </source>
</evidence>
<dbReference type="OMA" id="TYVQLYI"/>
<dbReference type="Proteomes" id="UP000009168">
    <property type="component" value="Unassembled WGS sequence"/>
</dbReference>